<sequence length="820" mass="86916">MKREVPEERRALLRAEDPTGIGQAQAAQLAARFGTNRIAEHRARSVGEIAGDTARDPMLWFLAATSLIFALLGEWTDTVVLLLAIVPLVGMDFYLHRRTEASVQGLSSALATHARVMRDGQERQVPANELVPGDLVRVRTGEPFPADGVILAGGKLQADESSLSGEAYPVPKTPLPAGAQGDPEEQHWAFAGTRLLTGEAQVRLIFTGGDTLYGEIVRAATATRNERTPLQGDVARLVRALIVIALAICLLLAAVRLYQGHGLIDAFLSAAVLAVAAIPEEFPVVLTFFLGVGVYRLAQHKALVRRAVVVENIGRLSVICSDKTGTITEGVLRLHELRPASGITQERLLEMAAMASRPGSHDPLDEALLAEAPPAPAGSRLLASYPFTEARRREVAIWEETGQTIAVAKGAPETILQLCSLGAEERERRDGKLAAMSASGQKVIACARRNVATTAEPEGGFSFTGFIGIADPLREGVRQAVEDARQAGIQTVMVTGDHPQTAQAIAREAGLAADPVVLSGDEMEARLGQGDRAFLDSLDVVARATPAQKVLLVEAMRESGRISAVTGDGVNDVPALKTADIGIAMGRRGTQSAREVAAIVLMDDNFGTIVRAIAEGRQLFRNLTRSFAFLLMVHIPLVTTAALIPLLGYPLLYLPIHIVILELLIHPAAILGFQQLPDGLKGRRKIGKGFFDKAETAVIIGTGILVTIAVAALFIVVVGSGEPPEHARTMALICLIAALATLLAVLTGLRGRTSRTIAAAALVFSFAATLAPVPAGWLDLHPLNLPDWLTAAGTGIAASLPGLLFHAKPAGHRKSARKAG</sequence>
<dbReference type="SMART" id="SM00831">
    <property type="entry name" value="Cation_ATPase_N"/>
    <property type="match status" value="1"/>
</dbReference>
<dbReference type="Gene3D" id="2.70.150.10">
    <property type="entry name" value="Calcium-transporting ATPase, cytoplasmic transduction domain A"/>
    <property type="match status" value="1"/>
</dbReference>
<name>A0A0F7KXA2_9SPHN</name>
<keyword evidence="9" id="KW-1185">Reference proteome</keyword>
<dbReference type="Proteomes" id="UP000034392">
    <property type="component" value="Plasmid unnamed"/>
</dbReference>
<dbReference type="AlphaFoldDB" id="A0A0F7KXA2"/>
<dbReference type="Gene3D" id="3.40.50.1000">
    <property type="entry name" value="HAD superfamily/HAD-like"/>
    <property type="match status" value="1"/>
</dbReference>
<dbReference type="RefSeq" id="WP_046905298.1">
    <property type="nucleotide sequence ID" value="NZ_CP011453.2"/>
</dbReference>
<dbReference type="EC" id="3.6.3.8" evidence="8"/>
<dbReference type="SFLD" id="SFLDS00003">
    <property type="entry name" value="Haloacid_Dehalogenase"/>
    <property type="match status" value="1"/>
</dbReference>
<protein>
    <submittedName>
        <fullName evidence="8">Calcium-transporting ATPase 1</fullName>
        <ecNumber evidence="8">3.6.3.8</ecNumber>
    </submittedName>
</protein>
<geneLocation type="plasmid" evidence="8 9">
    <name>unnamed</name>
</geneLocation>
<reference evidence="8" key="1">
    <citation type="submission" date="2015-08" db="EMBL/GenBank/DDBJ databases">
        <title>The complete genome of Altererythrobacter atlanticus strain 26DY36.</title>
        <authorList>
            <person name="Wu Y.-H."/>
            <person name="Cheng H."/>
            <person name="Wu X.-W."/>
        </authorList>
    </citation>
    <scope>NUCLEOTIDE SEQUENCE</scope>
    <source>
        <strain evidence="8">26DY36</strain>
        <plasmid evidence="8">unnamed</plasmid>
    </source>
</reference>
<evidence type="ECO:0000256" key="1">
    <source>
        <dbReference type="ARBA" id="ARBA00004141"/>
    </source>
</evidence>
<evidence type="ECO:0000256" key="7">
    <source>
        <dbReference type="ARBA" id="ARBA00023136"/>
    </source>
</evidence>
<dbReference type="GO" id="GO:0016887">
    <property type="term" value="F:ATP hydrolysis activity"/>
    <property type="evidence" value="ECO:0007669"/>
    <property type="project" value="InterPro"/>
</dbReference>
<dbReference type="NCBIfam" id="TIGR01494">
    <property type="entry name" value="ATPase_P-type"/>
    <property type="match status" value="2"/>
</dbReference>
<dbReference type="SFLD" id="SFLDF00027">
    <property type="entry name" value="p-type_atpase"/>
    <property type="match status" value="1"/>
</dbReference>
<dbReference type="SFLD" id="SFLDG00002">
    <property type="entry name" value="C1.7:_P-type_atpase_like"/>
    <property type="match status" value="1"/>
</dbReference>
<dbReference type="InterPro" id="IPR059000">
    <property type="entry name" value="ATPase_P-type_domA"/>
</dbReference>
<keyword evidence="3" id="KW-0547">Nucleotide-binding</keyword>
<proteinExistence type="predicted"/>
<dbReference type="Gene3D" id="1.20.1110.10">
    <property type="entry name" value="Calcium-transporting ATPase, transmembrane domain"/>
    <property type="match status" value="1"/>
</dbReference>
<dbReference type="SUPFAM" id="SSF81660">
    <property type="entry name" value="Metal cation-transporting ATPase, ATP-binding domain N"/>
    <property type="match status" value="1"/>
</dbReference>
<dbReference type="InterPro" id="IPR023298">
    <property type="entry name" value="ATPase_P-typ_TM_dom_sf"/>
</dbReference>
<dbReference type="KEGG" id="aay:WYH_03300"/>
<keyword evidence="5" id="KW-1278">Translocase</keyword>
<dbReference type="SUPFAM" id="SSF81653">
    <property type="entry name" value="Calcium ATPase, transduction domain A"/>
    <property type="match status" value="1"/>
</dbReference>
<keyword evidence="7" id="KW-0472">Membrane</keyword>
<dbReference type="EMBL" id="CP011453">
    <property type="protein sequence ID" value="AKH44319.1"/>
    <property type="molecule type" value="Genomic_DNA"/>
</dbReference>
<evidence type="ECO:0000256" key="2">
    <source>
        <dbReference type="ARBA" id="ARBA00022692"/>
    </source>
</evidence>
<keyword evidence="2" id="KW-0812">Transmembrane</keyword>
<dbReference type="GO" id="GO:0016020">
    <property type="term" value="C:membrane"/>
    <property type="evidence" value="ECO:0007669"/>
    <property type="project" value="UniProtKB-SubCell"/>
</dbReference>
<keyword evidence="8" id="KW-0378">Hydrolase</keyword>
<dbReference type="Pfam" id="PF00122">
    <property type="entry name" value="E1-E2_ATPase"/>
    <property type="match status" value="1"/>
</dbReference>
<dbReference type="PRINTS" id="PR00119">
    <property type="entry name" value="CATATPASE"/>
</dbReference>
<dbReference type="InterPro" id="IPR044492">
    <property type="entry name" value="P_typ_ATPase_HD_dom"/>
</dbReference>
<dbReference type="GO" id="GO:0015662">
    <property type="term" value="F:P-type ion transporter activity"/>
    <property type="evidence" value="ECO:0007669"/>
    <property type="project" value="UniProtKB-ARBA"/>
</dbReference>
<dbReference type="SUPFAM" id="SSF56784">
    <property type="entry name" value="HAD-like"/>
    <property type="match status" value="1"/>
</dbReference>
<dbReference type="Pfam" id="PF00702">
    <property type="entry name" value="Hydrolase"/>
    <property type="match status" value="1"/>
</dbReference>
<gene>
    <name evidence="8" type="ORF">WYH_03300</name>
</gene>
<dbReference type="PATRIC" id="fig|1267766.3.peg.3319"/>
<comment type="subcellular location">
    <subcellularLocation>
        <location evidence="1">Membrane</location>
        <topology evidence="1">Multi-pass membrane protein</topology>
    </subcellularLocation>
</comment>
<dbReference type="PROSITE" id="PS00154">
    <property type="entry name" value="ATPASE_E1_E2"/>
    <property type="match status" value="1"/>
</dbReference>
<dbReference type="PANTHER" id="PTHR42861">
    <property type="entry name" value="CALCIUM-TRANSPORTING ATPASE"/>
    <property type="match status" value="1"/>
</dbReference>
<dbReference type="InterPro" id="IPR008250">
    <property type="entry name" value="ATPase_P-typ_transduc_dom_A_sf"/>
</dbReference>
<dbReference type="InterPro" id="IPR036412">
    <property type="entry name" value="HAD-like_sf"/>
</dbReference>
<evidence type="ECO:0000256" key="5">
    <source>
        <dbReference type="ARBA" id="ARBA00022967"/>
    </source>
</evidence>
<dbReference type="InterPro" id="IPR004014">
    <property type="entry name" value="ATPase_P-typ_cation-transptr_N"/>
</dbReference>
<dbReference type="InterPro" id="IPR023299">
    <property type="entry name" value="ATPase_P-typ_cyto_dom_N"/>
</dbReference>
<evidence type="ECO:0000256" key="3">
    <source>
        <dbReference type="ARBA" id="ARBA00022741"/>
    </source>
</evidence>
<dbReference type="InterPro" id="IPR023214">
    <property type="entry name" value="HAD_sf"/>
</dbReference>
<dbReference type="OrthoDB" id="9813266at2"/>
<evidence type="ECO:0000313" key="9">
    <source>
        <dbReference type="Proteomes" id="UP000034392"/>
    </source>
</evidence>
<keyword evidence="8" id="KW-0614">Plasmid</keyword>
<dbReference type="Pfam" id="PF00689">
    <property type="entry name" value="Cation_ATPase_C"/>
    <property type="match status" value="1"/>
</dbReference>
<keyword evidence="6" id="KW-1133">Transmembrane helix</keyword>
<dbReference type="InterPro" id="IPR018303">
    <property type="entry name" value="ATPase_P-typ_P_site"/>
</dbReference>
<dbReference type="Gene3D" id="3.40.1110.10">
    <property type="entry name" value="Calcium-transporting ATPase, cytoplasmic domain N"/>
    <property type="match status" value="1"/>
</dbReference>
<dbReference type="InterPro" id="IPR006068">
    <property type="entry name" value="ATPase_P-typ_cation-transptr_C"/>
</dbReference>
<dbReference type="Pfam" id="PF00690">
    <property type="entry name" value="Cation_ATPase_N"/>
    <property type="match status" value="1"/>
</dbReference>
<dbReference type="GO" id="GO:0005524">
    <property type="term" value="F:ATP binding"/>
    <property type="evidence" value="ECO:0007669"/>
    <property type="project" value="UniProtKB-KW"/>
</dbReference>
<organism evidence="8 9">
    <name type="scientific">Croceibacterium atlanticum</name>
    <dbReference type="NCBI Taxonomy" id="1267766"/>
    <lineage>
        <taxon>Bacteria</taxon>
        <taxon>Pseudomonadati</taxon>
        <taxon>Pseudomonadota</taxon>
        <taxon>Alphaproteobacteria</taxon>
        <taxon>Sphingomonadales</taxon>
        <taxon>Erythrobacteraceae</taxon>
        <taxon>Croceibacterium</taxon>
    </lineage>
</organism>
<keyword evidence="4" id="KW-0067">ATP-binding</keyword>
<accession>A0A0F7KXA2</accession>
<dbReference type="InterPro" id="IPR001757">
    <property type="entry name" value="P_typ_ATPase"/>
</dbReference>
<evidence type="ECO:0000256" key="4">
    <source>
        <dbReference type="ARBA" id="ARBA00022840"/>
    </source>
</evidence>
<dbReference type="SUPFAM" id="SSF81665">
    <property type="entry name" value="Calcium ATPase, transmembrane domain M"/>
    <property type="match status" value="1"/>
</dbReference>
<evidence type="ECO:0000313" key="8">
    <source>
        <dbReference type="EMBL" id="AKH44319.1"/>
    </source>
</evidence>
<evidence type="ECO:0000256" key="6">
    <source>
        <dbReference type="ARBA" id="ARBA00022989"/>
    </source>
</evidence>